<proteinExistence type="predicted"/>
<feature type="region of interest" description="Disordered" evidence="1">
    <location>
        <begin position="26"/>
        <end position="53"/>
    </location>
</feature>
<protein>
    <submittedName>
        <fullName evidence="2">Uncharacterized protein</fullName>
    </submittedName>
</protein>
<dbReference type="Proteomes" id="UP000000707">
    <property type="component" value="Unassembled WGS sequence"/>
</dbReference>
<dbReference type="KEGG" id="cten:90981600"/>
<evidence type="ECO:0000313" key="2">
    <source>
        <dbReference type="EMBL" id="EGV61462.1"/>
    </source>
</evidence>
<evidence type="ECO:0000256" key="1">
    <source>
        <dbReference type="SAM" id="MobiDB-lite"/>
    </source>
</evidence>
<name>G3BAV5_CANTC</name>
<feature type="compositionally biased region" description="Polar residues" evidence="1">
    <location>
        <begin position="30"/>
        <end position="46"/>
    </location>
</feature>
<evidence type="ECO:0000313" key="3">
    <source>
        <dbReference type="Proteomes" id="UP000000707"/>
    </source>
</evidence>
<keyword evidence="3" id="KW-1185">Reference proteome</keyword>
<sequence length="198" mass="21276">MFSRFVDSRKLGFFATMGFSATHPAAPTIRSPTMPSTASTPLSTPISGSASSSGDFQRNFITSGSPIRNSTVNRFLVSPDPPESDDELRAWSGTIPGTRAEVVAKLAQNLAVLKRLKLTPTPHHVAQNFSKLSLIMSYFQIVNQLEQLNHSIDLHNLKTSICLKSCVGLLAALDAPQTTDAVPVASANINADLSFDSF</sequence>
<gene>
    <name evidence="2" type="ORF">CANTEDRAFT_131032</name>
</gene>
<reference evidence="2 3" key="1">
    <citation type="journal article" date="2011" name="Proc. Natl. Acad. Sci. U.S.A.">
        <title>Comparative genomics of xylose-fermenting fungi for enhanced biofuel production.</title>
        <authorList>
            <person name="Wohlbach D.J."/>
            <person name="Kuo A."/>
            <person name="Sato T.K."/>
            <person name="Potts K.M."/>
            <person name="Salamov A.A."/>
            <person name="LaButti K.M."/>
            <person name="Sun H."/>
            <person name="Clum A."/>
            <person name="Pangilinan J.L."/>
            <person name="Lindquist E.A."/>
            <person name="Lucas S."/>
            <person name="Lapidus A."/>
            <person name="Jin M."/>
            <person name="Gunawan C."/>
            <person name="Balan V."/>
            <person name="Dale B.E."/>
            <person name="Jeffries T.W."/>
            <person name="Zinkel R."/>
            <person name="Barry K.W."/>
            <person name="Grigoriev I.V."/>
            <person name="Gasch A.P."/>
        </authorList>
    </citation>
    <scope>NUCLEOTIDE SEQUENCE [LARGE SCALE GENOMIC DNA]</scope>
    <source>
        <strain evidence="3">ATCC 10573 / BCRC 21748 / CBS 615 / JCM 9827 / NBRC 10315 / NRRL Y-1498 / VKM Y-70</strain>
    </source>
</reference>
<dbReference type="EMBL" id="GL996527">
    <property type="protein sequence ID" value="EGV61462.1"/>
    <property type="molecule type" value="Genomic_DNA"/>
</dbReference>
<dbReference type="AlphaFoldDB" id="G3BAV5"/>
<accession>G3BAV5</accession>
<organism evidence="3">
    <name type="scientific">Candida tenuis (strain ATCC 10573 / BCRC 21748 / CBS 615 / JCM 9827 / NBRC 10315 / NRRL Y-1498 / VKM Y-70)</name>
    <name type="common">Yeast</name>
    <name type="synonym">Yamadazyma tenuis</name>
    <dbReference type="NCBI Taxonomy" id="590646"/>
    <lineage>
        <taxon>Eukaryota</taxon>
        <taxon>Fungi</taxon>
        <taxon>Dikarya</taxon>
        <taxon>Ascomycota</taxon>
        <taxon>Saccharomycotina</taxon>
        <taxon>Pichiomycetes</taxon>
        <taxon>Debaryomycetaceae</taxon>
        <taxon>Yamadazyma</taxon>
    </lineage>
</organism>
<dbReference type="HOGENOM" id="CLU_1377951_0_0_1"/>